<dbReference type="Proteomes" id="UP000278152">
    <property type="component" value="Chromosome"/>
</dbReference>
<comment type="similarity">
    <text evidence="1">Belongs to the glutaminase family.</text>
</comment>
<dbReference type="RefSeq" id="WP_125731148.1">
    <property type="nucleotide sequence ID" value="NZ_AP019314.1"/>
</dbReference>
<dbReference type="AlphaFoldDB" id="A0A3G9JRP4"/>
<evidence type="ECO:0000256" key="2">
    <source>
        <dbReference type="ARBA" id="ARBA00011881"/>
    </source>
</evidence>
<dbReference type="EC" id="3.5.1.2" evidence="3"/>
<proteinExistence type="inferred from homology"/>
<dbReference type="KEGG" id="mvz:myaer102_32450"/>
<evidence type="ECO:0000256" key="5">
    <source>
        <dbReference type="ARBA" id="ARBA00049534"/>
    </source>
</evidence>
<dbReference type="GO" id="GO:0006537">
    <property type="term" value="P:glutamate biosynthetic process"/>
    <property type="evidence" value="ECO:0007669"/>
    <property type="project" value="TreeGrafter"/>
</dbReference>
<organism evidence="6 7">
    <name type="scientific">Microcystis viridis NIES-102</name>
    <dbReference type="NCBI Taxonomy" id="213615"/>
    <lineage>
        <taxon>Bacteria</taxon>
        <taxon>Bacillati</taxon>
        <taxon>Cyanobacteriota</taxon>
        <taxon>Cyanophyceae</taxon>
        <taxon>Oscillatoriophycideae</taxon>
        <taxon>Chroococcales</taxon>
        <taxon>Microcystaceae</taxon>
        <taxon>Microcystis</taxon>
    </lineage>
</organism>
<accession>A0A3G9JRP4</accession>
<evidence type="ECO:0000256" key="1">
    <source>
        <dbReference type="ARBA" id="ARBA00011076"/>
    </source>
</evidence>
<sequence length="297" mass="33037">MNRLARLRVEDIQAWVGEVHLSDRKGQTAYYIPVLNQVNPEVFALQIHCLEGEILSWGDETVTFPLMSVIKPFLLLYLLTHLGEDAVFRRVGKQASSYPFNSLTQLQEDCGFPRNPMINSGAIALTDLLAGETPESRCENLLLWLNEMGNCQLFLDHSVLDSVHSYPNAHNQALSLELEKNGYISHRYLALETYNQICCLSGKIADLANLGKLILASSFAEIILEIMTNCGLYEASQQFALEVGFPTKSGVSGALLSIVPKQGAIACYSPLLNEQGNSILGLNLLTYISRWMELNIR</sequence>
<evidence type="ECO:0000313" key="6">
    <source>
        <dbReference type="EMBL" id="BBH40671.1"/>
    </source>
</evidence>
<dbReference type="InterPro" id="IPR015868">
    <property type="entry name" value="Glutaminase"/>
</dbReference>
<keyword evidence="4" id="KW-0378">Hydrolase</keyword>
<dbReference type="GO" id="GO:0004359">
    <property type="term" value="F:glutaminase activity"/>
    <property type="evidence" value="ECO:0007669"/>
    <property type="project" value="UniProtKB-EC"/>
</dbReference>
<evidence type="ECO:0000256" key="3">
    <source>
        <dbReference type="ARBA" id="ARBA00012918"/>
    </source>
</evidence>
<dbReference type="EMBL" id="AP019314">
    <property type="protein sequence ID" value="BBH40671.1"/>
    <property type="molecule type" value="Genomic_DNA"/>
</dbReference>
<reference evidence="6 7" key="1">
    <citation type="submission" date="2018-11" db="EMBL/GenBank/DDBJ databases">
        <title>Complete genome sequence of Microcystis aeruginosa NIES-102.</title>
        <authorList>
            <person name="Yamaguchi H."/>
            <person name="Suzuki S."/>
            <person name="Kawachi M."/>
        </authorList>
    </citation>
    <scope>NUCLEOTIDE SEQUENCE [LARGE SCALE GENOMIC DNA]</scope>
    <source>
        <strain evidence="6 7">NIES-102</strain>
    </source>
</reference>
<comment type="subunit">
    <text evidence="2">Homotetramer.</text>
</comment>
<gene>
    <name evidence="6" type="ORF">myaer102_32450</name>
</gene>
<protein>
    <recommendedName>
        <fullName evidence="3">glutaminase</fullName>
        <ecNumber evidence="3">3.5.1.2</ecNumber>
    </recommendedName>
</protein>
<dbReference type="Gene3D" id="3.40.710.10">
    <property type="entry name" value="DD-peptidase/beta-lactamase superfamily"/>
    <property type="match status" value="1"/>
</dbReference>
<dbReference type="PANTHER" id="PTHR12544:SF29">
    <property type="entry name" value="GLUTAMINASE"/>
    <property type="match status" value="1"/>
</dbReference>
<evidence type="ECO:0000313" key="7">
    <source>
        <dbReference type="Proteomes" id="UP000278152"/>
    </source>
</evidence>
<dbReference type="SUPFAM" id="SSF56601">
    <property type="entry name" value="beta-lactamase/transpeptidase-like"/>
    <property type="match status" value="1"/>
</dbReference>
<dbReference type="InterPro" id="IPR012338">
    <property type="entry name" value="Beta-lactam/transpept-like"/>
</dbReference>
<name>A0A3G9JRP4_MICVR</name>
<dbReference type="Pfam" id="PF04960">
    <property type="entry name" value="Glutaminase"/>
    <property type="match status" value="1"/>
</dbReference>
<dbReference type="PANTHER" id="PTHR12544">
    <property type="entry name" value="GLUTAMINASE"/>
    <property type="match status" value="1"/>
</dbReference>
<comment type="catalytic activity">
    <reaction evidence="5">
        <text>L-glutamine + H2O = L-glutamate + NH4(+)</text>
        <dbReference type="Rhea" id="RHEA:15889"/>
        <dbReference type="ChEBI" id="CHEBI:15377"/>
        <dbReference type="ChEBI" id="CHEBI:28938"/>
        <dbReference type="ChEBI" id="CHEBI:29985"/>
        <dbReference type="ChEBI" id="CHEBI:58359"/>
        <dbReference type="EC" id="3.5.1.2"/>
    </reaction>
</comment>
<evidence type="ECO:0000256" key="4">
    <source>
        <dbReference type="ARBA" id="ARBA00022801"/>
    </source>
</evidence>
<dbReference type="GO" id="GO:0006543">
    <property type="term" value="P:L-glutamine catabolic process"/>
    <property type="evidence" value="ECO:0007669"/>
    <property type="project" value="TreeGrafter"/>
</dbReference>